<proteinExistence type="predicted"/>
<comment type="caution">
    <text evidence="2">The sequence shown here is derived from an EMBL/GenBank/DDBJ whole genome shotgun (WGS) entry which is preliminary data.</text>
</comment>
<dbReference type="EMBL" id="PDCK01000041">
    <property type="protein sequence ID" value="PRQ44625.1"/>
    <property type="molecule type" value="Genomic_DNA"/>
</dbReference>
<evidence type="ECO:0000313" key="3">
    <source>
        <dbReference type="Proteomes" id="UP000238479"/>
    </source>
</evidence>
<dbReference type="Gramene" id="PRQ44625">
    <property type="protein sequence ID" value="PRQ44625"/>
    <property type="gene ID" value="RchiOBHm_Chr3g0481281"/>
</dbReference>
<dbReference type="Proteomes" id="UP000238479">
    <property type="component" value="Chromosome 3"/>
</dbReference>
<gene>
    <name evidence="2" type="ORF">RchiOBHm_Chr3g0481281</name>
</gene>
<name>A0A2P6RDY7_ROSCH</name>
<protein>
    <submittedName>
        <fullName evidence="2">Uncharacterized protein</fullName>
    </submittedName>
</protein>
<feature type="region of interest" description="Disordered" evidence="1">
    <location>
        <begin position="21"/>
        <end position="46"/>
    </location>
</feature>
<feature type="compositionally biased region" description="Pro residues" evidence="1">
    <location>
        <begin position="37"/>
        <end position="46"/>
    </location>
</feature>
<evidence type="ECO:0000256" key="1">
    <source>
        <dbReference type="SAM" id="MobiDB-lite"/>
    </source>
</evidence>
<organism evidence="2 3">
    <name type="scientific">Rosa chinensis</name>
    <name type="common">China rose</name>
    <dbReference type="NCBI Taxonomy" id="74649"/>
    <lineage>
        <taxon>Eukaryota</taxon>
        <taxon>Viridiplantae</taxon>
        <taxon>Streptophyta</taxon>
        <taxon>Embryophyta</taxon>
        <taxon>Tracheophyta</taxon>
        <taxon>Spermatophyta</taxon>
        <taxon>Magnoliopsida</taxon>
        <taxon>eudicotyledons</taxon>
        <taxon>Gunneridae</taxon>
        <taxon>Pentapetalae</taxon>
        <taxon>rosids</taxon>
        <taxon>fabids</taxon>
        <taxon>Rosales</taxon>
        <taxon>Rosaceae</taxon>
        <taxon>Rosoideae</taxon>
        <taxon>Rosoideae incertae sedis</taxon>
        <taxon>Rosa</taxon>
    </lineage>
</organism>
<reference evidence="2 3" key="1">
    <citation type="journal article" date="2018" name="Nat. Genet.">
        <title>The Rosa genome provides new insights in the design of modern roses.</title>
        <authorList>
            <person name="Bendahmane M."/>
        </authorList>
    </citation>
    <scope>NUCLEOTIDE SEQUENCE [LARGE SCALE GENOMIC DNA]</scope>
    <source>
        <strain evidence="3">cv. Old Blush</strain>
    </source>
</reference>
<keyword evidence="3" id="KW-1185">Reference proteome</keyword>
<dbReference type="AlphaFoldDB" id="A0A2P6RDY7"/>
<sequence length="46" mass="5082">MGWNLDEQASVLAAIDLNYHRQSPPQLGPGKSRSIDPPLPPPWPSF</sequence>
<evidence type="ECO:0000313" key="2">
    <source>
        <dbReference type="EMBL" id="PRQ44625.1"/>
    </source>
</evidence>
<accession>A0A2P6RDY7</accession>